<protein>
    <submittedName>
        <fullName evidence="2">Uncharacterized protein</fullName>
    </submittedName>
</protein>
<evidence type="ECO:0000313" key="3">
    <source>
        <dbReference type="Proteomes" id="UP000008837"/>
    </source>
</evidence>
<dbReference type="AlphaFoldDB" id="A8Q610"/>
<dbReference type="EMBL" id="AAYY01000010">
    <property type="protein sequence ID" value="EDP42639.1"/>
    <property type="molecule type" value="Genomic_DNA"/>
</dbReference>
<gene>
    <name evidence="2" type="ORF">MGL_2839</name>
</gene>
<feature type="compositionally biased region" description="Polar residues" evidence="1">
    <location>
        <begin position="258"/>
        <end position="267"/>
    </location>
</feature>
<organism evidence="2 3">
    <name type="scientific">Malassezia globosa (strain ATCC MYA-4612 / CBS 7966)</name>
    <name type="common">Dandruff-associated fungus</name>
    <dbReference type="NCBI Taxonomy" id="425265"/>
    <lineage>
        <taxon>Eukaryota</taxon>
        <taxon>Fungi</taxon>
        <taxon>Dikarya</taxon>
        <taxon>Basidiomycota</taxon>
        <taxon>Ustilaginomycotina</taxon>
        <taxon>Malasseziomycetes</taxon>
        <taxon>Malasseziales</taxon>
        <taxon>Malasseziaceae</taxon>
        <taxon>Malassezia</taxon>
    </lineage>
</organism>
<dbReference type="InParanoid" id="A8Q610"/>
<dbReference type="OMA" id="TWERELH"/>
<feature type="region of interest" description="Disordered" evidence="1">
    <location>
        <begin position="1"/>
        <end position="35"/>
    </location>
</feature>
<proteinExistence type="predicted"/>
<evidence type="ECO:0000313" key="2">
    <source>
        <dbReference type="EMBL" id="EDP42639.1"/>
    </source>
</evidence>
<accession>A8Q610</accession>
<reference evidence="2 3" key="1">
    <citation type="journal article" date="2007" name="Proc. Natl. Acad. Sci. U.S.A.">
        <title>Dandruff-associated Malassezia genomes reveal convergent and divergent virulence traits shared with plant and human fungal pathogens.</title>
        <authorList>
            <person name="Xu J."/>
            <person name="Saunders C.W."/>
            <person name="Hu P."/>
            <person name="Grant R.A."/>
            <person name="Boekhout T."/>
            <person name="Kuramae E.E."/>
            <person name="Kronstad J.W."/>
            <person name="Deangelis Y.M."/>
            <person name="Reeder N.L."/>
            <person name="Johnstone K.R."/>
            <person name="Leland M."/>
            <person name="Fieno A.M."/>
            <person name="Begley W.M."/>
            <person name="Sun Y."/>
            <person name="Lacey M.P."/>
            <person name="Chaudhary T."/>
            <person name="Keough T."/>
            <person name="Chu L."/>
            <person name="Sears R."/>
            <person name="Yuan B."/>
            <person name="Dawson T.L.Jr."/>
        </authorList>
    </citation>
    <scope>NUCLEOTIDE SEQUENCE [LARGE SCALE GENOMIC DNA]</scope>
    <source>
        <strain evidence="3">ATCC MYA-4612 / CBS 7966</strain>
    </source>
</reference>
<name>A8Q610_MALGO</name>
<dbReference type="Proteomes" id="UP000008837">
    <property type="component" value="Unassembled WGS sequence"/>
</dbReference>
<dbReference type="OrthoDB" id="2351920at2759"/>
<feature type="region of interest" description="Disordered" evidence="1">
    <location>
        <begin position="251"/>
        <end position="313"/>
    </location>
</feature>
<comment type="caution">
    <text evidence="2">The sequence shown here is derived from an EMBL/GenBank/DDBJ whole genome shotgun (WGS) entry which is preliminary data.</text>
</comment>
<feature type="compositionally biased region" description="Low complexity" evidence="1">
    <location>
        <begin position="280"/>
        <end position="292"/>
    </location>
</feature>
<keyword evidence="3" id="KW-1185">Reference proteome</keyword>
<dbReference type="GeneID" id="5854160"/>
<feature type="compositionally biased region" description="Polar residues" evidence="1">
    <location>
        <begin position="1"/>
        <end position="13"/>
    </location>
</feature>
<dbReference type="RefSeq" id="XP_001729853.1">
    <property type="nucleotide sequence ID" value="XM_001729801.1"/>
</dbReference>
<feature type="region of interest" description="Disordered" evidence="1">
    <location>
        <begin position="119"/>
        <end position="148"/>
    </location>
</feature>
<dbReference type="KEGG" id="mgl:MGL_2839"/>
<sequence length="313" mass="35225">MAYTRKNTLSAVASGSVHAKSAIEPQDDDDNDDEHLPYTIEADGHVELAPHLQLRAQINSTTTTPTWPFKRYGPGPCGRSYAALFRSHDNDLHPDVSVWADLALEELVPRTRPDSYSLPSSLMHPYTQTSSGMRRRARPSGIPPSLGLKTSVQDDEWLHSEEHDVLIDQSTAVDEQVVDQDRSFERELEEWTASEMSKNAHNDDYFGAQYPSVRNRQGVSSSTLPTSSDMAEQQEFCHAILSVIAQRDTFTRQKRQRANSVSPIHSQPSRRKRRSLVPPDAQTDRTTAAAAQLPPNERRWVWGQSRSLREPVS</sequence>
<evidence type="ECO:0000256" key="1">
    <source>
        <dbReference type="SAM" id="MobiDB-lite"/>
    </source>
</evidence>
<dbReference type="VEuPathDB" id="FungiDB:MGL_2839"/>